<evidence type="ECO:0000313" key="2">
    <source>
        <dbReference type="EMBL" id="GAF84872.1"/>
    </source>
</evidence>
<dbReference type="Pfam" id="PF13649">
    <property type="entry name" value="Methyltransf_25"/>
    <property type="match status" value="1"/>
</dbReference>
<dbReference type="AlphaFoldDB" id="X0T9J6"/>
<feature type="non-terminal residue" evidence="2">
    <location>
        <position position="132"/>
    </location>
</feature>
<organism evidence="2">
    <name type="scientific">marine sediment metagenome</name>
    <dbReference type="NCBI Taxonomy" id="412755"/>
    <lineage>
        <taxon>unclassified sequences</taxon>
        <taxon>metagenomes</taxon>
        <taxon>ecological metagenomes</taxon>
    </lineage>
</organism>
<dbReference type="CDD" id="cd02440">
    <property type="entry name" value="AdoMet_MTases"/>
    <property type="match status" value="1"/>
</dbReference>
<evidence type="ECO:0000259" key="1">
    <source>
        <dbReference type="Pfam" id="PF13649"/>
    </source>
</evidence>
<feature type="domain" description="Methyltransferase" evidence="1">
    <location>
        <begin position="72"/>
        <end position="129"/>
    </location>
</feature>
<dbReference type="InterPro" id="IPR029063">
    <property type="entry name" value="SAM-dependent_MTases_sf"/>
</dbReference>
<proteinExistence type="predicted"/>
<gene>
    <name evidence="2" type="ORF">S01H1_02144</name>
</gene>
<dbReference type="Gene3D" id="3.40.50.150">
    <property type="entry name" value="Vaccinia Virus protein VP39"/>
    <property type="match status" value="1"/>
</dbReference>
<dbReference type="SUPFAM" id="SSF53335">
    <property type="entry name" value="S-adenosyl-L-methionine-dependent methyltransferases"/>
    <property type="match status" value="1"/>
</dbReference>
<accession>X0T9J6</accession>
<dbReference type="InterPro" id="IPR041698">
    <property type="entry name" value="Methyltransf_25"/>
</dbReference>
<sequence>MYKQLKEINKRPEPFQFYTAEELWADEYTSKKMLEYHLNESIDVSSRNINFINQSVNWISNRFNLNSNSDLIDFGCGPGLYANKFAEKGINVTGIDFSKRSIEYAKQIASNSDLNVNYIHKNYLDFETDKKY</sequence>
<dbReference type="EMBL" id="BARS01001003">
    <property type="protein sequence ID" value="GAF84872.1"/>
    <property type="molecule type" value="Genomic_DNA"/>
</dbReference>
<reference evidence="2" key="1">
    <citation type="journal article" date="2014" name="Front. Microbiol.">
        <title>High frequency of phylogenetically diverse reductive dehalogenase-homologous genes in deep subseafloor sedimentary metagenomes.</title>
        <authorList>
            <person name="Kawai M."/>
            <person name="Futagami T."/>
            <person name="Toyoda A."/>
            <person name="Takaki Y."/>
            <person name="Nishi S."/>
            <person name="Hori S."/>
            <person name="Arai W."/>
            <person name="Tsubouchi T."/>
            <person name="Morono Y."/>
            <person name="Uchiyama I."/>
            <person name="Ito T."/>
            <person name="Fujiyama A."/>
            <person name="Inagaki F."/>
            <person name="Takami H."/>
        </authorList>
    </citation>
    <scope>NUCLEOTIDE SEQUENCE</scope>
    <source>
        <strain evidence="2">Expedition CK06-06</strain>
    </source>
</reference>
<name>X0T9J6_9ZZZZ</name>
<comment type="caution">
    <text evidence="2">The sequence shown here is derived from an EMBL/GenBank/DDBJ whole genome shotgun (WGS) entry which is preliminary data.</text>
</comment>
<protein>
    <recommendedName>
        <fullName evidence="1">Methyltransferase domain-containing protein</fullName>
    </recommendedName>
</protein>